<dbReference type="KEGG" id="gtr:GLOTRDRAFT_91941"/>
<dbReference type="EMBL" id="KB469298">
    <property type="protein sequence ID" value="EPQ58568.1"/>
    <property type="molecule type" value="Genomic_DNA"/>
</dbReference>
<feature type="region of interest" description="Disordered" evidence="1">
    <location>
        <begin position="47"/>
        <end position="118"/>
    </location>
</feature>
<keyword evidence="3" id="KW-1185">Reference proteome</keyword>
<gene>
    <name evidence="2" type="ORF">GLOTRDRAFT_91941</name>
</gene>
<dbReference type="HOGENOM" id="CLU_953323_0_0_1"/>
<protein>
    <submittedName>
        <fullName evidence="2">Uncharacterized protein</fullName>
    </submittedName>
</protein>
<evidence type="ECO:0000313" key="2">
    <source>
        <dbReference type="EMBL" id="EPQ58568.1"/>
    </source>
</evidence>
<proteinExistence type="predicted"/>
<sequence length="292" mass="30653">MVGDLTPRLEKLSLVERTRTTSPKKCWCECPPGARSRATCAYCSAETASSSPQPCSPAALTQPSSGEDESDENGCPGSPLPVHPRGSEAGVEATPPPPSEPKTVSAREREPARIASSGPLRLSYLVPLTCGCRTKRDEPCSRSTANARRTLGDRANGRPHGLDPQRAGMSIMSTPGDTQAAGVSPAPAMSRTLSPADESGYIHAPTPTRGRACCAGLVALGAAGHGEGRGGWRSRARNATRSIGRSLRFRGSSSSTARAWGLIVQAGNYKVEQIRRGRWGALNSVDPPVFVV</sequence>
<feature type="region of interest" description="Disordered" evidence="1">
    <location>
        <begin position="135"/>
        <end position="166"/>
    </location>
</feature>
<dbReference type="RefSeq" id="XP_007863714.1">
    <property type="nucleotide sequence ID" value="XM_007865523.1"/>
</dbReference>
<evidence type="ECO:0000256" key="1">
    <source>
        <dbReference type="SAM" id="MobiDB-lite"/>
    </source>
</evidence>
<name>S7QH50_GLOTA</name>
<dbReference type="AlphaFoldDB" id="S7QH50"/>
<accession>S7QH50</accession>
<evidence type="ECO:0000313" key="3">
    <source>
        <dbReference type="Proteomes" id="UP000030669"/>
    </source>
</evidence>
<organism evidence="2 3">
    <name type="scientific">Gloeophyllum trabeum (strain ATCC 11539 / FP-39264 / Madison 617)</name>
    <name type="common">Brown rot fungus</name>
    <dbReference type="NCBI Taxonomy" id="670483"/>
    <lineage>
        <taxon>Eukaryota</taxon>
        <taxon>Fungi</taxon>
        <taxon>Dikarya</taxon>
        <taxon>Basidiomycota</taxon>
        <taxon>Agaricomycotina</taxon>
        <taxon>Agaricomycetes</taxon>
        <taxon>Gloeophyllales</taxon>
        <taxon>Gloeophyllaceae</taxon>
        <taxon>Gloeophyllum</taxon>
    </lineage>
</organism>
<feature type="compositionally biased region" description="Low complexity" evidence="1">
    <location>
        <begin position="48"/>
        <end position="59"/>
    </location>
</feature>
<dbReference type="Proteomes" id="UP000030669">
    <property type="component" value="Unassembled WGS sequence"/>
</dbReference>
<feature type="compositionally biased region" description="Basic and acidic residues" evidence="1">
    <location>
        <begin position="150"/>
        <end position="163"/>
    </location>
</feature>
<reference evidence="2 3" key="1">
    <citation type="journal article" date="2012" name="Science">
        <title>The Paleozoic origin of enzymatic lignin decomposition reconstructed from 31 fungal genomes.</title>
        <authorList>
            <person name="Floudas D."/>
            <person name="Binder M."/>
            <person name="Riley R."/>
            <person name="Barry K."/>
            <person name="Blanchette R.A."/>
            <person name="Henrissat B."/>
            <person name="Martinez A.T."/>
            <person name="Otillar R."/>
            <person name="Spatafora J.W."/>
            <person name="Yadav J.S."/>
            <person name="Aerts A."/>
            <person name="Benoit I."/>
            <person name="Boyd A."/>
            <person name="Carlson A."/>
            <person name="Copeland A."/>
            <person name="Coutinho P.M."/>
            <person name="de Vries R.P."/>
            <person name="Ferreira P."/>
            <person name="Findley K."/>
            <person name="Foster B."/>
            <person name="Gaskell J."/>
            <person name="Glotzer D."/>
            <person name="Gorecki P."/>
            <person name="Heitman J."/>
            <person name="Hesse C."/>
            <person name="Hori C."/>
            <person name="Igarashi K."/>
            <person name="Jurgens J.A."/>
            <person name="Kallen N."/>
            <person name="Kersten P."/>
            <person name="Kohler A."/>
            <person name="Kuees U."/>
            <person name="Kumar T.K.A."/>
            <person name="Kuo A."/>
            <person name="LaButti K."/>
            <person name="Larrondo L.F."/>
            <person name="Lindquist E."/>
            <person name="Ling A."/>
            <person name="Lombard V."/>
            <person name="Lucas S."/>
            <person name="Lundell T."/>
            <person name="Martin R."/>
            <person name="McLaughlin D.J."/>
            <person name="Morgenstern I."/>
            <person name="Morin E."/>
            <person name="Murat C."/>
            <person name="Nagy L.G."/>
            <person name="Nolan M."/>
            <person name="Ohm R.A."/>
            <person name="Patyshakuliyeva A."/>
            <person name="Rokas A."/>
            <person name="Ruiz-Duenas F.J."/>
            <person name="Sabat G."/>
            <person name="Salamov A."/>
            <person name="Samejima M."/>
            <person name="Schmutz J."/>
            <person name="Slot J.C."/>
            <person name="St John F."/>
            <person name="Stenlid J."/>
            <person name="Sun H."/>
            <person name="Sun S."/>
            <person name="Syed K."/>
            <person name="Tsang A."/>
            <person name="Wiebenga A."/>
            <person name="Young D."/>
            <person name="Pisabarro A."/>
            <person name="Eastwood D.C."/>
            <person name="Martin F."/>
            <person name="Cullen D."/>
            <person name="Grigoriev I.V."/>
            <person name="Hibbett D.S."/>
        </authorList>
    </citation>
    <scope>NUCLEOTIDE SEQUENCE [LARGE SCALE GENOMIC DNA]</scope>
    <source>
        <strain evidence="2 3">ATCC 11539</strain>
    </source>
</reference>
<dbReference type="GeneID" id="19309345"/>